<evidence type="ECO:0000313" key="3">
    <source>
        <dbReference type="Proteomes" id="UP000268823"/>
    </source>
</evidence>
<dbReference type="EMBL" id="QWIR01000008">
    <property type="protein sequence ID" value="RMY95115.1"/>
    <property type="molecule type" value="Genomic_DNA"/>
</dbReference>
<dbReference type="Proteomes" id="UP000268823">
    <property type="component" value="Unassembled WGS sequence"/>
</dbReference>
<dbReference type="OrthoDB" id="64477at2759"/>
<dbReference type="InterPro" id="IPR000182">
    <property type="entry name" value="GNAT_dom"/>
</dbReference>
<accession>A0A3M7G1W2</accession>
<proteinExistence type="predicted"/>
<dbReference type="InterPro" id="IPR016181">
    <property type="entry name" value="Acyl_CoA_acyltransferase"/>
</dbReference>
<dbReference type="CDD" id="cd04301">
    <property type="entry name" value="NAT_SF"/>
    <property type="match status" value="1"/>
</dbReference>
<dbReference type="AlphaFoldDB" id="A0A3M7G1W2"/>
<dbReference type="GO" id="GO:0016747">
    <property type="term" value="F:acyltransferase activity, transferring groups other than amino-acyl groups"/>
    <property type="evidence" value="ECO:0007669"/>
    <property type="project" value="InterPro"/>
</dbReference>
<dbReference type="PANTHER" id="PTHR43415">
    <property type="entry name" value="SPERMIDINE N(1)-ACETYLTRANSFERASE"/>
    <property type="match status" value="1"/>
</dbReference>
<comment type="caution">
    <text evidence="2">The sequence shown here is derived from an EMBL/GenBank/DDBJ whole genome shotgun (WGS) entry which is preliminary data.</text>
</comment>
<name>A0A3M7G1W2_HORWE</name>
<gene>
    <name evidence="2" type="ORF">D0861_00901</name>
</gene>
<protein>
    <recommendedName>
        <fullName evidence="1">N-acetyltransferase domain-containing protein</fullName>
    </recommendedName>
</protein>
<evidence type="ECO:0000313" key="2">
    <source>
        <dbReference type="EMBL" id="RMY95115.1"/>
    </source>
</evidence>
<dbReference type="VEuPathDB" id="FungiDB:BTJ68_10540"/>
<dbReference type="PANTHER" id="PTHR43415:SF3">
    <property type="entry name" value="GNAT-FAMILY ACETYLTRANSFERASE"/>
    <property type="match status" value="1"/>
</dbReference>
<reference evidence="2 3" key="1">
    <citation type="journal article" date="2018" name="BMC Genomics">
        <title>Genomic evidence for intraspecific hybridization in a clonal and extremely halotolerant yeast.</title>
        <authorList>
            <person name="Gostincar C."/>
            <person name="Stajich J.E."/>
            <person name="Zupancic J."/>
            <person name="Zalar P."/>
            <person name="Gunde-Cimerman N."/>
        </authorList>
    </citation>
    <scope>NUCLEOTIDE SEQUENCE [LARGE SCALE GENOMIC DNA]</scope>
    <source>
        <strain evidence="2 3">EXF-2788</strain>
    </source>
</reference>
<evidence type="ECO:0000259" key="1">
    <source>
        <dbReference type="PROSITE" id="PS51186"/>
    </source>
</evidence>
<dbReference type="PROSITE" id="PS51186">
    <property type="entry name" value="GNAT"/>
    <property type="match status" value="1"/>
</dbReference>
<dbReference type="Gene3D" id="3.40.630.30">
    <property type="match status" value="1"/>
</dbReference>
<dbReference type="SUPFAM" id="SSF55729">
    <property type="entry name" value="Acyl-CoA N-acyltransferases (Nat)"/>
    <property type="match status" value="1"/>
</dbReference>
<sequence>MAHPFKSERLLYRAVEPEDEAFFHQIAQDAFGMQNAEARISRPISKAQTKEFMKQLMEEMLLSVVICLPASEKDAAPTPIGQMHLIALPPHHVHMRHTDIGLDILPEYQRKGYGTEAIRWVLRWAFMSAGMHRIGLAAFEYNHGAVKLYERLGFTREGVMREGIWHEGRFWDEIQFGMLAREWREMHAKQDVAVRPSIKALENIVSSTPKKYIKERPPAPSAVK</sequence>
<dbReference type="Pfam" id="PF13302">
    <property type="entry name" value="Acetyltransf_3"/>
    <property type="match status" value="1"/>
</dbReference>
<feature type="domain" description="N-acetyltransferase" evidence="1">
    <location>
        <begin position="10"/>
        <end position="177"/>
    </location>
</feature>
<organism evidence="2 3">
    <name type="scientific">Hortaea werneckii</name>
    <name type="common">Black yeast</name>
    <name type="synonym">Cladosporium werneckii</name>
    <dbReference type="NCBI Taxonomy" id="91943"/>
    <lineage>
        <taxon>Eukaryota</taxon>
        <taxon>Fungi</taxon>
        <taxon>Dikarya</taxon>
        <taxon>Ascomycota</taxon>
        <taxon>Pezizomycotina</taxon>
        <taxon>Dothideomycetes</taxon>
        <taxon>Dothideomycetidae</taxon>
        <taxon>Mycosphaerellales</taxon>
        <taxon>Teratosphaeriaceae</taxon>
        <taxon>Hortaea</taxon>
    </lineage>
</organism>